<evidence type="ECO:0000256" key="1">
    <source>
        <dbReference type="ARBA" id="ARBA00023015"/>
    </source>
</evidence>
<dbReference type="SUPFAM" id="SSF46689">
    <property type="entry name" value="Homeodomain-like"/>
    <property type="match status" value="1"/>
</dbReference>
<feature type="transmembrane region" description="Helical" evidence="4">
    <location>
        <begin position="6"/>
        <end position="23"/>
    </location>
</feature>
<evidence type="ECO:0000313" key="6">
    <source>
        <dbReference type="EMBL" id="NIY73690.1"/>
    </source>
</evidence>
<feature type="transmembrane region" description="Helical" evidence="4">
    <location>
        <begin position="61"/>
        <end position="79"/>
    </location>
</feature>
<keyword evidence="4" id="KW-0812">Transmembrane</keyword>
<keyword evidence="4" id="KW-0472">Membrane</keyword>
<accession>A0ABX0W204</accession>
<comment type="caution">
    <text evidence="6">The sequence shown here is derived from an EMBL/GenBank/DDBJ whole genome shotgun (WGS) entry which is preliminary data.</text>
</comment>
<dbReference type="PROSITE" id="PS00041">
    <property type="entry name" value="HTH_ARAC_FAMILY_1"/>
    <property type="match status" value="1"/>
</dbReference>
<feature type="transmembrane region" description="Helical" evidence="4">
    <location>
        <begin position="110"/>
        <end position="127"/>
    </location>
</feature>
<evidence type="ECO:0000259" key="5">
    <source>
        <dbReference type="PROSITE" id="PS01124"/>
    </source>
</evidence>
<gene>
    <name evidence="6" type="ORF">HCZ30_14750</name>
</gene>
<evidence type="ECO:0000256" key="2">
    <source>
        <dbReference type="ARBA" id="ARBA00023125"/>
    </source>
</evidence>
<keyword evidence="3" id="KW-0804">Transcription</keyword>
<feature type="transmembrane region" description="Helical" evidence="4">
    <location>
        <begin position="180"/>
        <end position="199"/>
    </location>
</feature>
<proteinExistence type="predicted"/>
<keyword evidence="1" id="KW-0805">Transcription regulation</keyword>
<feature type="domain" description="HTH araC/xylS-type" evidence="5">
    <location>
        <begin position="231"/>
        <end position="329"/>
    </location>
</feature>
<keyword evidence="7" id="KW-1185">Reference proteome</keyword>
<keyword evidence="2" id="KW-0238">DNA-binding</keyword>
<dbReference type="PANTHER" id="PTHR43280">
    <property type="entry name" value="ARAC-FAMILY TRANSCRIPTIONAL REGULATOR"/>
    <property type="match status" value="1"/>
</dbReference>
<dbReference type="InterPro" id="IPR018060">
    <property type="entry name" value="HTH_AraC"/>
</dbReference>
<dbReference type="EMBL" id="JAATOP010000012">
    <property type="protein sequence ID" value="NIY73690.1"/>
    <property type="molecule type" value="Genomic_DNA"/>
</dbReference>
<dbReference type="SMART" id="SM00342">
    <property type="entry name" value="HTH_ARAC"/>
    <property type="match status" value="1"/>
</dbReference>
<evidence type="ECO:0000256" key="3">
    <source>
        <dbReference type="ARBA" id="ARBA00023163"/>
    </source>
</evidence>
<name>A0ABX0W204_9RHOB</name>
<dbReference type="PANTHER" id="PTHR43280:SF29">
    <property type="entry name" value="ARAC-FAMILY TRANSCRIPTIONAL REGULATOR"/>
    <property type="match status" value="1"/>
</dbReference>
<feature type="transmembrane region" description="Helical" evidence="4">
    <location>
        <begin position="35"/>
        <end position="55"/>
    </location>
</feature>
<evidence type="ECO:0000313" key="7">
    <source>
        <dbReference type="Proteomes" id="UP000709466"/>
    </source>
</evidence>
<dbReference type="InterPro" id="IPR009057">
    <property type="entry name" value="Homeodomain-like_sf"/>
</dbReference>
<dbReference type="Gene3D" id="1.10.10.60">
    <property type="entry name" value="Homeodomain-like"/>
    <property type="match status" value="1"/>
</dbReference>
<dbReference type="Proteomes" id="UP000709466">
    <property type="component" value="Unassembled WGS sequence"/>
</dbReference>
<dbReference type="RefSeq" id="WP_167639075.1">
    <property type="nucleotide sequence ID" value="NZ_JAATOP010000012.1"/>
</dbReference>
<reference evidence="6 7" key="1">
    <citation type="submission" date="2020-03" db="EMBL/GenBank/DDBJ databases">
        <title>Bacterial isolates of synthetic phycosphere.</title>
        <authorList>
            <person name="Fu H."/>
            <person name="Moran M.A."/>
        </authorList>
    </citation>
    <scope>NUCLEOTIDE SEQUENCE [LARGE SCALE GENOMIC DNA]</scope>
    <source>
        <strain evidence="6 7">HF1</strain>
    </source>
</reference>
<dbReference type="Pfam" id="PF12833">
    <property type="entry name" value="HTH_18"/>
    <property type="match status" value="1"/>
</dbReference>
<feature type="transmembrane region" description="Helical" evidence="4">
    <location>
        <begin position="86"/>
        <end position="104"/>
    </location>
</feature>
<dbReference type="InterPro" id="IPR018062">
    <property type="entry name" value="HTH_AraC-typ_CS"/>
</dbReference>
<evidence type="ECO:0000256" key="4">
    <source>
        <dbReference type="SAM" id="Phobius"/>
    </source>
</evidence>
<dbReference type="PROSITE" id="PS01124">
    <property type="entry name" value="HTH_ARAC_FAMILY_2"/>
    <property type="match status" value="1"/>
</dbReference>
<sequence length="331" mass="36190">MLFVPLPLFASLLLVLALVRFCLSREMRVRAHQLFALLVALYALQTLLASLRWGYEVERAAKGMILMAPLLPVIAYLAYRALSGPIAVWPLALVVLNWLVYAIAPEFSDAAILMTYIGFGGLLLRLGSKGIAQVALSAINDAADIRIAIYVTGGALIASGLTDIYIIYDFVRNDGQTAPVIITFVQTAFVLAIGISGVVGRSTATASEETQEPAPAPQATLADSEIVEQLERLFEAEHLHRNEDLSLRRLARKIGVPDRQVSNAINRVRGVSVSQFVNGFRIQEACDLLRDTDRTVLDISLASGFASKSNFNREFARMTGKSPTQWRQGQS</sequence>
<keyword evidence="4" id="KW-1133">Transmembrane helix</keyword>
<feature type="transmembrane region" description="Helical" evidence="4">
    <location>
        <begin position="147"/>
        <end position="168"/>
    </location>
</feature>
<organism evidence="6 7">
    <name type="scientific">Marivivens donghaensis</name>
    <dbReference type="NCBI Taxonomy" id="1699413"/>
    <lineage>
        <taxon>Bacteria</taxon>
        <taxon>Pseudomonadati</taxon>
        <taxon>Pseudomonadota</taxon>
        <taxon>Alphaproteobacteria</taxon>
        <taxon>Rhodobacterales</taxon>
        <taxon>Paracoccaceae</taxon>
        <taxon>Marivivens group</taxon>
        <taxon>Marivivens</taxon>
    </lineage>
</organism>
<protein>
    <submittedName>
        <fullName evidence="6">Helix-turn-helix transcriptional regulator</fullName>
    </submittedName>
</protein>